<organism evidence="1 2">
    <name type="scientific">Pandoraea iniqua</name>
    <dbReference type="NCBI Taxonomy" id="2508288"/>
    <lineage>
        <taxon>Bacteria</taxon>
        <taxon>Pseudomonadati</taxon>
        <taxon>Pseudomonadota</taxon>
        <taxon>Betaproteobacteria</taxon>
        <taxon>Burkholderiales</taxon>
        <taxon>Burkholderiaceae</taxon>
        <taxon>Pandoraea</taxon>
    </lineage>
</organism>
<sequence>MAFVFPFVPRNHVAGTAAKCSQCCHLLPVDAFYTRDDRPVWTRGHWSSKCKDCMRVNAVAKYRSDPEAATSAKRRLRAKRRPCELWRKHMDPVYRNGMDEAANARRDRKLARSFHHSLMLHQNPYPKGYPHSYSAKAANRRFKREGQAAMSTAVTEDTRVALWARDNLSPADALAALRAMHKTQRGPK</sequence>
<evidence type="ECO:0000313" key="1">
    <source>
        <dbReference type="EMBL" id="VVE10507.1"/>
    </source>
</evidence>
<name>A0A5E4VDY4_9BURK</name>
<accession>A0A5E4VDY4</accession>
<reference evidence="1 2" key="1">
    <citation type="submission" date="2019-08" db="EMBL/GenBank/DDBJ databases">
        <authorList>
            <person name="Peeters C."/>
        </authorList>
    </citation>
    <scope>NUCLEOTIDE SEQUENCE [LARGE SCALE GENOMIC DNA]</scope>
    <source>
        <strain evidence="1 2">LMG 31115</strain>
    </source>
</reference>
<keyword evidence="2" id="KW-1185">Reference proteome</keyword>
<proteinExistence type="predicted"/>
<dbReference type="AlphaFoldDB" id="A0A5E4VDY4"/>
<dbReference type="EMBL" id="CABPSI010000003">
    <property type="protein sequence ID" value="VVE10507.1"/>
    <property type="molecule type" value="Genomic_DNA"/>
</dbReference>
<evidence type="ECO:0000313" key="2">
    <source>
        <dbReference type="Proteomes" id="UP000333828"/>
    </source>
</evidence>
<protein>
    <submittedName>
        <fullName evidence="1">Uncharacterized protein</fullName>
    </submittedName>
</protein>
<gene>
    <name evidence="1" type="ORF">PIN31115_02592</name>
</gene>
<dbReference type="Proteomes" id="UP000333828">
    <property type="component" value="Unassembled WGS sequence"/>
</dbReference>